<name>A0A6A6T6K7_9PLEO</name>
<organism evidence="2 3">
    <name type="scientific">Lophiostoma macrostomum CBS 122681</name>
    <dbReference type="NCBI Taxonomy" id="1314788"/>
    <lineage>
        <taxon>Eukaryota</taxon>
        <taxon>Fungi</taxon>
        <taxon>Dikarya</taxon>
        <taxon>Ascomycota</taxon>
        <taxon>Pezizomycotina</taxon>
        <taxon>Dothideomycetes</taxon>
        <taxon>Pleosporomycetidae</taxon>
        <taxon>Pleosporales</taxon>
        <taxon>Lophiostomataceae</taxon>
        <taxon>Lophiostoma</taxon>
    </lineage>
</organism>
<evidence type="ECO:0000259" key="1">
    <source>
        <dbReference type="Pfam" id="PF06985"/>
    </source>
</evidence>
<dbReference type="Pfam" id="PF06985">
    <property type="entry name" value="HET"/>
    <property type="match status" value="1"/>
</dbReference>
<evidence type="ECO:0000313" key="2">
    <source>
        <dbReference type="EMBL" id="KAF2655302.1"/>
    </source>
</evidence>
<proteinExistence type="predicted"/>
<sequence>MTLENLDDVQPSDVDCELSVWRYTFVKDSFRLRFYLFSRHSPKKFLSPDGLLAKLWVSVEDVRYADKGSLGVVALAGSTTDHASMTVARSWLSTCLSMHKHCNGRISGRERDHIVVKPWYPSRLLKLARSHNGATVQLQDCTEAPPSGPYVSLSHRWGGARFITLTTENIGSMRSGIVFSELSKTFQDAVMATLQMDCFYLWIDSLCIIQDSEDDWLHEASTMKDVYSNSLFTISATNPRAVDEGLSSVRATSHVPLLRRNIRYQTGAPNPRLSKVSIHWLWDRIVLDAPINRRAWIQQERLLSKRILHFASSQLAWECDELTACEMYPTGVDPAHSDHIHGSFQKIYAVHGPYEELEAYASWQRTVERYTKSSLTNPSDKLVALSGIVGYYQKAMRDDYLAGLWRKRFVDGLLWEVDRGTRPTDYRAPSWSWAAIDGPVYLCSFRKSKSQWTADLVEADIALVNAGDAGGAIRGGSATLKGKLTPIYWPATSQEEPAIYIQVEGEDKMSHPVHRYYGRKAEDAPQEMLGDVYYLILRYTHLQESVRHSGHGSHGFELEGIIIKDVEQQLTSSDTILQFRRVGYLSASGERAKDLWNHSRDTTLTLI</sequence>
<accession>A0A6A6T6K7</accession>
<reference evidence="2" key="1">
    <citation type="journal article" date="2020" name="Stud. Mycol.">
        <title>101 Dothideomycetes genomes: a test case for predicting lifestyles and emergence of pathogens.</title>
        <authorList>
            <person name="Haridas S."/>
            <person name="Albert R."/>
            <person name="Binder M."/>
            <person name="Bloem J."/>
            <person name="Labutti K."/>
            <person name="Salamov A."/>
            <person name="Andreopoulos B."/>
            <person name="Baker S."/>
            <person name="Barry K."/>
            <person name="Bills G."/>
            <person name="Bluhm B."/>
            <person name="Cannon C."/>
            <person name="Castanera R."/>
            <person name="Culley D."/>
            <person name="Daum C."/>
            <person name="Ezra D."/>
            <person name="Gonzalez J."/>
            <person name="Henrissat B."/>
            <person name="Kuo A."/>
            <person name="Liang C."/>
            <person name="Lipzen A."/>
            <person name="Lutzoni F."/>
            <person name="Magnuson J."/>
            <person name="Mondo S."/>
            <person name="Nolan M."/>
            <person name="Ohm R."/>
            <person name="Pangilinan J."/>
            <person name="Park H.-J."/>
            <person name="Ramirez L."/>
            <person name="Alfaro M."/>
            <person name="Sun H."/>
            <person name="Tritt A."/>
            <person name="Yoshinaga Y."/>
            <person name="Zwiers L.-H."/>
            <person name="Turgeon B."/>
            <person name="Goodwin S."/>
            <person name="Spatafora J."/>
            <person name="Crous P."/>
            <person name="Grigoriev I."/>
        </authorList>
    </citation>
    <scope>NUCLEOTIDE SEQUENCE</scope>
    <source>
        <strain evidence="2">CBS 122681</strain>
    </source>
</reference>
<dbReference type="InterPro" id="IPR010730">
    <property type="entry name" value="HET"/>
</dbReference>
<feature type="domain" description="Heterokaryon incompatibility" evidence="1">
    <location>
        <begin position="150"/>
        <end position="300"/>
    </location>
</feature>
<keyword evidence="3" id="KW-1185">Reference proteome</keyword>
<dbReference type="PANTHER" id="PTHR33112">
    <property type="entry name" value="DOMAIN PROTEIN, PUTATIVE-RELATED"/>
    <property type="match status" value="1"/>
</dbReference>
<dbReference type="Proteomes" id="UP000799324">
    <property type="component" value="Unassembled WGS sequence"/>
</dbReference>
<dbReference type="OrthoDB" id="5362512at2759"/>
<gene>
    <name evidence="2" type="ORF">K491DRAFT_658577</name>
</gene>
<dbReference type="EMBL" id="MU004351">
    <property type="protein sequence ID" value="KAF2655302.1"/>
    <property type="molecule type" value="Genomic_DNA"/>
</dbReference>
<evidence type="ECO:0000313" key="3">
    <source>
        <dbReference type="Proteomes" id="UP000799324"/>
    </source>
</evidence>
<protein>
    <submittedName>
        <fullName evidence="2">HET-domain-containing protein</fullName>
    </submittedName>
</protein>
<dbReference type="AlphaFoldDB" id="A0A6A6T6K7"/>
<dbReference type="PANTHER" id="PTHR33112:SF10">
    <property type="entry name" value="TOL"/>
    <property type="match status" value="1"/>
</dbReference>